<name>A0ACB9QXF6_9MYRT</name>
<dbReference type="EMBL" id="CM042884">
    <property type="protein sequence ID" value="KAI4371120.1"/>
    <property type="molecule type" value="Genomic_DNA"/>
</dbReference>
<accession>A0ACB9QXF6</accession>
<proteinExistence type="predicted"/>
<reference evidence="2" key="1">
    <citation type="journal article" date="2023" name="Front. Plant Sci.">
        <title>Chromosomal-level genome assembly of Melastoma candidum provides insights into trichome evolution.</title>
        <authorList>
            <person name="Zhong Y."/>
            <person name="Wu W."/>
            <person name="Sun C."/>
            <person name="Zou P."/>
            <person name="Liu Y."/>
            <person name="Dai S."/>
            <person name="Zhou R."/>
        </authorList>
    </citation>
    <scope>NUCLEOTIDE SEQUENCE [LARGE SCALE GENOMIC DNA]</scope>
</reference>
<keyword evidence="2" id="KW-1185">Reference proteome</keyword>
<protein>
    <submittedName>
        <fullName evidence="1">Uncharacterized protein</fullName>
    </submittedName>
</protein>
<sequence>MGFDLGKESCVVAVARQRKETGCLQAAQMISSYKKEPKLSKVDNDEPSVATAAPGADINLQDATGAANSGAGMVSLNQEMLPRWKQILR</sequence>
<dbReference type="Proteomes" id="UP001057402">
    <property type="component" value="Chromosome 5"/>
</dbReference>
<evidence type="ECO:0000313" key="2">
    <source>
        <dbReference type="Proteomes" id="UP001057402"/>
    </source>
</evidence>
<gene>
    <name evidence="1" type="ORF">MLD38_019388</name>
</gene>
<organism evidence="1 2">
    <name type="scientific">Melastoma candidum</name>
    <dbReference type="NCBI Taxonomy" id="119954"/>
    <lineage>
        <taxon>Eukaryota</taxon>
        <taxon>Viridiplantae</taxon>
        <taxon>Streptophyta</taxon>
        <taxon>Embryophyta</taxon>
        <taxon>Tracheophyta</taxon>
        <taxon>Spermatophyta</taxon>
        <taxon>Magnoliopsida</taxon>
        <taxon>eudicotyledons</taxon>
        <taxon>Gunneridae</taxon>
        <taxon>Pentapetalae</taxon>
        <taxon>rosids</taxon>
        <taxon>malvids</taxon>
        <taxon>Myrtales</taxon>
        <taxon>Melastomataceae</taxon>
        <taxon>Melastomatoideae</taxon>
        <taxon>Melastomateae</taxon>
        <taxon>Melastoma</taxon>
    </lineage>
</organism>
<evidence type="ECO:0000313" key="1">
    <source>
        <dbReference type="EMBL" id="KAI4371120.1"/>
    </source>
</evidence>
<comment type="caution">
    <text evidence="1">The sequence shown here is derived from an EMBL/GenBank/DDBJ whole genome shotgun (WGS) entry which is preliminary data.</text>
</comment>